<feature type="chain" id="PRO_5017796821" evidence="1">
    <location>
        <begin position="20"/>
        <end position="203"/>
    </location>
</feature>
<dbReference type="OrthoDB" id="3731075at2759"/>
<protein>
    <submittedName>
        <fullName evidence="2">Uncharacterized protein</fullName>
    </submittedName>
</protein>
<evidence type="ECO:0000313" key="2">
    <source>
        <dbReference type="EMBL" id="RDW66957.1"/>
    </source>
</evidence>
<keyword evidence="1" id="KW-0732">Signal</keyword>
<dbReference type="AlphaFoldDB" id="A0A3D8QYV6"/>
<reference evidence="2 3" key="1">
    <citation type="journal article" date="2018" name="IMA Fungus">
        <title>IMA Genome-F 9: Draft genome sequence of Annulohypoxylon stygium, Aspergillus mulundensis, Berkeleyomyces basicola (syn. Thielaviopsis basicola), Ceratocystis smalleyi, two Cercospora beticola strains, Coleophoma cylindrospora, Fusarium fracticaudum, Phialophora cf. hyalina, and Morchella septimelata.</title>
        <authorList>
            <person name="Wingfield B.D."/>
            <person name="Bills G.F."/>
            <person name="Dong Y."/>
            <person name="Huang W."/>
            <person name="Nel W.J."/>
            <person name="Swalarsk-Parry B.S."/>
            <person name="Vaghefi N."/>
            <person name="Wilken P.M."/>
            <person name="An Z."/>
            <person name="de Beer Z.W."/>
            <person name="De Vos L."/>
            <person name="Chen L."/>
            <person name="Duong T.A."/>
            <person name="Gao Y."/>
            <person name="Hammerbacher A."/>
            <person name="Kikkert J.R."/>
            <person name="Li Y."/>
            <person name="Li H."/>
            <person name="Li K."/>
            <person name="Li Q."/>
            <person name="Liu X."/>
            <person name="Ma X."/>
            <person name="Naidoo K."/>
            <person name="Pethybridge S.J."/>
            <person name="Sun J."/>
            <person name="Steenkamp E.T."/>
            <person name="van der Nest M.A."/>
            <person name="van Wyk S."/>
            <person name="Wingfield M.J."/>
            <person name="Xiong C."/>
            <person name="Yue Q."/>
            <person name="Zhang X."/>
        </authorList>
    </citation>
    <scope>NUCLEOTIDE SEQUENCE [LARGE SCALE GENOMIC DNA]</scope>
    <source>
        <strain evidence="2 3">BP5796</strain>
    </source>
</reference>
<feature type="signal peptide" evidence="1">
    <location>
        <begin position="1"/>
        <end position="19"/>
    </location>
</feature>
<proteinExistence type="predicted"/>
<evidence type="ECO:0000256" key="1">
    <source>
        <dbReference type="SAM" id="SignalP"/>
    </source>
</evidence>
<dbReference type="Proteomes" id="UP000256328">
    <property type="component" value="Unassembled WGS sequence"/>
</dbReference>
<sequence>MKFLINLLTFSLLSSVALGFPITDGPPTLLKCLEKPPVPSVETLKAHLNVPAKDTCMFFTGQTMVAAEIYAESQTPEKEVLLNLDIDGWAAYEENSDDYAPECPLSFAYQEPYLVAGVGWVQIDLDQYWDNMSQAFTEICSGSITLSIPPSAEIPRDSVFARIEWPAIQRGNNIDSIYAVKLDTGDADGTPLSAPTLLWSRCG</sequence>
<organism evidence="2 3">
    <name type="scientific">Coleophoma crateriformis</name>
    <dbReference type="NCBI Taxonomy" id="565419"/>
    <lineage>
        <taxon>Eukaryota</taxon>
        <taxon>Fungi</taxon>
        <taxon>Dikarya</taxon>
        <taxon>Ascomycota</taxon>
        <taxon>Pezizomycotina</taxon>
        <taxon>Leotiomycetes</taxon>
        <taxon>Helotiales</taxon>
        <taxon>Dermateaceae</taxon>
        <taxon>Coleophoma</taxon>
    </lineage>
</organism>
<gene>
    <name evidence="2" type="ORF">BP5796_09706</name>
</gene>
<evidence type="ECO:0000313" key="3">
    <source>
        <dbReference type="Proteomes" id="UP000256328"/>
    </source>
</evidence>
<dbReference type="EMBL" id="PDLN01000014">
    <property type="protein sequence ID" value="RDW66957.1"/>
    <property type="molecule type" value="Genomic_DNA"/>
</dbReference>
<accession>A0A3D8QYV6</accession>
<comment type="caution">
    <text evidence="2">The sequence shown here is derived from an EMBL/GenBank/DDBJ whole genome shotgun (WGS) entry which is preliminary data.</text>
</comment>
<name>A0A3D8QYV6_9HELO</name>
<keyword evidence="3" id="KW-1185">Reference proteome</keyword>